<protein>
    <submittedName>
        <fullName evidence="1">Uncharacterized protein</fullName>
    </submittedName>
</protein>
<gene>
    <name evidence="1" type="ORF">LCGC14_2654130</name>
</gene>
<accession>A0A0F8ZTU0</accession>
<proteinExistence type="predicted"/>
<name>A0A0F8ZTU0_9ZZZZ</name>
<evidence type="ECO:0000313" key="1">
    <source>
        <dbReference type="EMBL" id="KKK97302.1"/>
    </source>
</evidence>
<dbReference type="EMBL" id="LAZR01046109">
    <property type="protein sequence ID" value="KKK97302.1"/>
    <property type="molecule type" value="Genomic_DNA"/>
</dbReference>
<sequence length="44" mass="4741">MGDSGYIRVPVELQALEMYGNFVLVEEDLGEKVSPSGLVTNVGQ</sequence>
<organism evidence="1">
    <name type="scientific">marine sediment metagenome</name>
    <dbReference type="NCBI Taxonomy" id="412755"/>
    <lineage>
        <taxon>unclassified sequences</taxon>
        <taxon>metagenomes</taxon>
        <taxon>ecological metagenomes</taxon>
    </lineage>
</organism>
<reference evidence="1" key="1">
    <citation type="journal article" date="2015" name="Nature">
        <title>Complex archaea that bridge the gap between prokaryotes and eukaryotes.</title>
        <authorList>
            <person name="Spang A."/>
            <person name="Saw J.H."/>
            <person name="Jorgensen S.L."/>
            <person name="Zaremba-Niedzwiedzka K."/>
            <person name="Martijn J."/>
            <person name="Lind A.E."/>
            <person name="van Eijk R."/>
            <person name="Schleper C."/>
            <person name="Guy L."/>
            <person name="Ettema T.J."/>
        </authorList>
    </citation>
    <scope>NUCLEOTIDE SEQUENCE</scope>
</reference>
<comment type="caution">
    <text evidence="1">The sequence shown here is derived from an EMBL/GenBank/DDBJ whole genome shotgun (WGS) entry which is preliminary data.</text>
</comment>
<dbReference type="AlphaFoldDB" id="A0A0F8ZTU0"/>
<feature type="non-terminal residue" evidence="1">
    <location>
        <position position="44"/>
    </location>
</feature>